<evidence type="ECO:0000313" key="1">
    <source>
        <dbReference type="EMBL" id="KZD25999.1"/>
    </source>
</evidence>
<evidence type="ECO:0000313" key="2">
    <source>
        <dbReference type="Proteomes" id="UP000076574"/>
    </source>
</evidence>
<proteinExistence type="predicted"/>
<reference evidence="1 2" key="1">
    <citation type="submission" date="2016-03" db="EMBL/GenBank/DDBJ databases">
        <title>Microsymbionts genomes from the relict species Vavilovia formosa (Stev.) Fed.</title>
        <authorList>
            <person name="Kopat V."/>
            <person name="Chirak E."/>
            <person name="Kimeklis A."/>
            <person name="Andronov E."/>
        </authorList>
    </citation>
    <scope>NUCLEOTIDE SEQUENCE [LARGE SCALE GENOMIC DNA]</scope>
    <source>
        <strain evidence="1 2">Vaf07</strain>
    </source>
</reference>
<organism evidence="1 2">
    <name type="scientific">Tardiphaga robiniae</name>
    <dbReference type="NCBI Taxonomy" id="943830"/>
    <lineage>
        <taxon>Bacteria</taxon>
        <taxon>Pseudomonadati</taxon>
        <taxon>Pseudomonadota</taxon>
        <taxon>Alphaproteobacteria</taxon>
        <taxon>Hyphomicrobiales</taxon>
        <taxon>Nitrobacteraceae</taxon>
        <taxon>Tardiphaga</taxon>
    </lineage>
</organism>
<protein>
    <submittedName>
        <fullName evidence="1">Uncharacterized protein</fullName>
    </submittedName>
</protein>
<name>A0A164B9W6_9BRAD</name>
<dbReference type="Proteomes" id="UP000076574">
    <property type="component" value="Unassembled WGS sequence"/>
</dbReference>
<sequence length="113" mass="12637">MRRTAEAQRLDGLVAAGAWTDAALALIAIELPRWQLRRLAYDEGEWHCALSNQRDLPDWLDSAVETHHPDMATAILNAFRAVVSRGGTPHLTQAPVRAIQPTDFEPMLCENYC</sequence>
<gene>
    <name evidence="1" type="ORF">A4A58_05350</name>
</gene>
<dbReference type="AlphaFoldDB" id="A0A164B9W6"/>
<accession>A0A164B9W6</accession>
<comment type="caution">
    <text evidence="1">The sequence shown here is derived from an EMBL/GenBank/DDBJ whole genome shotgun (WGS) entry which is preliminary data.</text>
</comment>
<keyword evidence="2" id="KW-1185">Reference proteome</keyword>
<dbReference type="EMBL" id="LVYV01000001">
    <property type="protein sequence ID" value="KZD25999.1"/>
    <property type="molecule type" value="Genomic_DNA"/>
</dbReference>
<dbReference type="STRING" id="943830.A4A58_05350"/>